<name>A0A0P7BHD8_9HYPO</name>
<dbReference type="Gene3D" id="3.30.300.30">
    <property type="match status" value="1"/>
</dbReference>
<dbReference type="FunFam" id="1.10.1200.10:FF:000005">
    <property type="entry name" value="Nonribosomal peptide synthetase 1"/>
    <property type="match status" value="2"/>
</dbReference>
<dbReference type="Gene3D" id="1.10.1200.10">
    <property type="entry name" value="ACP-like"/>
    <property type="match status" value="2"/>
</dbReference>
<dbReference type="FunFam" id="3.40.50.12780:FF:000014">
    <property type="entry name" value="Nonribosomal peptide synthetase 1"/>
    <property type="match status" value="1"/>
</dbReference>
<dbReference type="InterPro" id="IPR045851">
    <property type="entry name" value="AMP-bd_C_sf"/>
</dbReference>
<dbReference type="SUPFAM" id="SSF56801">
    <property type="entry name" value="Acetyl-CoA synthetase-like"/>
    <property type="match status" value="2"/>
</dbReference>
<dbReference type="CDD" id="cd19545">
    <property type="entry name" value="FUM14_C_NRPS-like"/>
    <property type="match status" value="1"/>
</dbReference>
<evidence type="ECO:0000256" key="2">
    <source>
        <dbReference type="ARBA" id="ARBA00022553"/>
    </source>
</evidence>
<dbReference type="PROSITE" id="PS00012">
    <property type="entry name" value="PHOSPHOPANTETHEINE"/>
    <property type="match status" value="1"/>
</dbReference>
<dbReference type="NCBIfam" id="TIGR01733">
    <property type="entry name" value="AA-adenyl-dom"/>
    <property type="match status" value="1"/>
</dbReference>
<evidence type="ECO:0000256" key="4">
    <source>
        <dbReference type="ARBA" id="ARBA00029454"/>
    </source>
</evidence>
<dbReference type="GO" id="GO:0044550">
    <property type="term" value="P:secondary metabolite biosynthetic process"/>
    <property type="evidence" value="ECO:0007669"/>
    <property type="project" value="TreeGrafter"/>
</dbReference>
<evidence type="ECO:0000313" key="7">
    <source>
        <dbReference type="Proteomes" id="UP000050424"/>
    </source>
</evidence>
<dbReference type="CDD" id="cd19542">
    <property type="entry name" value="CT_NRPS-like"/>
    <property type="match status" value="1"/>
</dbReference>
<gene>
    <name evidence="6" type="ORF">AK830_g3737</name>
</gene>
<dbReference type="Pfam" id="PF00501">
    <property type="entry name" value="AMP-binding"/>
    <property type="match status" value="1"/>
</dbReference>
<reference evidence="6 7" key="1">
    <citation type="submission" date="2015-09" db="EMBL/GenBank/DDBJ databases">
        <title>Draft genome of a European isolate of the apple canker pathogen Neonectria ditissima.</title>
        <authorList>
            <person name="Gomez-Cortecero A."/>
            <person name="Harrison R.J."/>
            <person name="Armitage A.D."/>
        </authorList>
    </citation>
    <scope>NUCLEOTIDE SEQUENCE [LARGE SCALE GENOMIC DNA]</scope>
    <source>
        <strain evidence="6 7">R09/05</strain>
    </source>
</reference>
<feature type="domain" description="Carrier" evidence="5">
    <location>
        <begin position="1560"/>
        <end position="1636"/>
    </location>
</feature>
<dbReference type="Pfam" id="PF24895">
    <property type="entry name" value="SIDD_N"/>
    <property type="match status" value="1"/>
</dbReference>
<proteinExistence type="inferred from homology"/>
<dbReference type="PROSITE" id="PS00455">
    <property type="entry name" value="AMP_BINDING"/>
    <property type="match status" value="1"/>
</dbReference>
<dbReference type="PANTHER" id="PTHR45527">
    <property type="entry name" value="NONRIBOSOMAL PEPTIDE SYNTHETASE"/>
    <property type="match status" value="1"/>
</dbReference>
<keyword evidence="1" id="KW-0596">Phosphopantetheine</keyword>
<dbReference type="GO" id="GO:0031177">
    <property type="term" value="F:phosphopantetheine binding"/>
    <property type="evidence" value="ECO:0007669"/>
    <property type="project" value="InterPro"/>
</dbReference>
<evidence type="ECO:0000259" key="5">
    <source>
        <dbReference type="PROSITE" id="PS50075"/>
    </source>
</evidence>
<dbReference type="InterPro" id="IPR006162">
    <property type="entry name" value="Ppantetheine_attach_site"/>
</dbReference>
<dbReference type="InterPro" id="IPR020845">
    <property type="entry name" value="AMP-binding_CS"/>
</dbReference>
<dbReference type="GO" id="GO:0005737">
    <property type="term" value="C:cytoplasm"/>
    <property type="evidence" value="ECO:0007669"/>
    <property type="project" value="TreeGrafter"/>
</dbReference>
<dbReference type="Pfam" id="PF00550">
    <property type="entry name" value="PP-binding"/>
    <property type="match status" value="2"/>
</dbReference>
<dbReference type="InterPro" id="IPR000873">
    <property type="entry name" value="AMP-dep_synth/lig_dom"/>
</dbReference>
<dbReference type="Gene3D" id="3.30.559.10">
    <property type="entry name" value="Chloramphenicol acetyltransferase-like domain"/>
    <property type="match status" value="2"/>
</dbReference>
<dbReference type="InterPro" id="IPR010071">
    <property type="entry name" value="AA_adenyl_dom"/>
</dbReference>
<dbReference type="InterPro" id="IPR036736">
    <property type="entry name" value="ACP-like_sf"/>
</dbReference>
<dbReference type="InterPro" id="IPR042099">
    <property type="entry name" value="ANL_N_sf"/>
</dbReference>
<dbReference type="Gene3D" id="2.30.38.10">
    <property type="entry name" value="Luciferase, Domain 3"/>
    <property type="match status" value="1"/>
</dbReference>
<dbReference type="PROSITE" id="PS50075">
    <property type="entry name" value="CARRIER"/>
    <property type="match status" value="2"/>
</dbReference>
<organism evidence="6 7">
    <name type="scientific">Neonectria ditissima</name>
    <dbReference type="NCBI Taxonomy" id="78410"/>
    <lineage>
        <taxon>Eukaryota</taxon>
        <taxon>Fungi</taxon>
        <taxon>Dikarya</taxon>
        <taxon>Ascomycota</taxon>
        <taxon>Pezizomycotina</taxon>
        <taxon>Sordariomycetes</taxon>
        <taxon>Hypocreomycetidae</taxon>
        <taxon>Hypocreales</taxon>
        <taxon>Nectriaceae</taxon>
        <taxon>Neonectria</taxon>
    </lineage>
</organism>
<dbReference type="FunFam" id="3.30.559.30:FF:000003">
    <property type="entry name" value="Nonribosomal peptide synthase SidD"/>
    <property type="match status" value="1"/>
</dbReference>
<dbReference type="InterPro" id="IPR009081">
    <property type="entry name" value="PP-bd_ACP"/>
</dbReference>
<dbReference type="SUPFAM" id="SSF47336">
    <property type="entry name" value="ACP-like"/>
    <property type="match status" value="2"/>
</dbReference>
<keyword evidence="7" id="KW-1185">Reference proteome</keyword>
<feature type="domain" description="Carrier" evidence="5">
    <location>
        <begin position="767"/>
        <end position="843"/>
    </location>
</feature>
<dbReference type="FunFam" id="3.30.300.30:FF:000015">
    <property type="entry name" value="Nonribosomal peptide synthase SidD"/>
    <property type="match status" value="1"/>
</dbReference>
<sequence>MTSVDLLYSEHAAASPQAQAKTLRFDVPVLTSRRDDIPELDALLLAWTLLLYRHNSGNHVQYSWSLSEIGTLPNRTYELNTSKLPWDAADSVSTALEGIRGYLRQTLESETPVAAERYTFFLNDESAPDGSSSHVQEGSHSMGWGNIQLQAVIANGSLWLRPCWREPVGAEFLANHFAQSLVEILNTTLSDKTSPIGSVLELGDLDSSVIWGWNKDVPPAVEVPIHQLIADQVQRYPEAPAICSWDGDLTYAEVDQYSKLIAHHLVSLGLQVGQIVPLCFEKSRWTIVAIMAVMKAGGAFVLLDPSLPLQRRQTMATQVRARLVITSKLHGPSGAATAPDAQLVVVDSDALSLMADSVTTSTGLPVVPAESLLYVIFTSGSTGMPKGVMINHTTYTTSALARSTGIGYAHNSRALDFTSYAFDVSIDSMLCTLLRGGCLCIPADQDRVNDLSGVIRRLKVNMANMTPSVARILDPDIIPSLHSLGLGGESCSAGDISIWGQYTRIVVGYGPAECTIGCTVNPNAAGKPYVSIGAGTGAVIWLVDPDDHNKLVPVGAVGELLVEGPIVGQGYLFDPEKTAAAFIDDPAFLVAGGGGVPGRTGRLYKTGDLVRYDPDGERGFVFVGRKDTQIKLRGQRVELGEIEYHVKNLLPPGTDVVAEIISPQAQGKESMIVAFIADREAATPEDAGDSEARHVELSPRIGERVGSLNEELSKVLPIYMIPTAYIGVSKVPMLVSGKTDRKSLRALGATVPLQSSLSLTTRSDTDKPTSEAEILLCDAWCNLLGLSSEQVGTEHSFFMLGGESVLAMKLVPKLREKGFILTVADIFNFPTLSDMAKAMKPVSEDVLVDMEVPAFSLLKPEWDRSAIFAEAAEQCGINEALIEDIYPCAPMQEIHVAFYTRSTEGYVAQRVADVPNWGAVDKLKAAWDVVFRESSILRTRIVEFKQYGFLQVVINQQTQWQLKTRSLDAFLEEDKNEPMLASTPLCRFTIVHDEALDKLYFVWTAHHAIYDGWSTDLLVEHVEAAFSGLEVSRPAEFKHFIRYLAEPERESSKDYWRAQLEGATGPQFPSLPSRSFIPEPDSLAERFVPIDQSTRSESTIATVIRGAWALVASQYAMSDDVVFGETFTGRTLPIPGVEQVEGPILATIPVRVRFDRTASIREFLQSIQEQGVVRTAHEHLGIQNIRRLSADAQIACEVMMGLVIQPKEPDAPARSEDDLPAFRTGDAALEALHFNSYPVMLACSLGHDGFRVVASFDSRVISQRQMERVLSQFECAVSQLRGEQTQSLSGITCVSDEELGEIWDANKVAPVSLRDISSSLASGDKYPAVRHVPWIAHPANENLLMPIGTAGELLLEGAGDAADLEAPEWLKRGAGSVPGRQGKLYRTGDLVKYTDDLSLVFVGRKETMLSVDGRVINLTATDLELQRLLPANTEVASHLVLPRGSTSQTPMVVAFIQESPLEEEQMLELGVDKTTISFPLSSTISIQLATAVIGLNKAMLETLPPYAIPSICIPVAKIADSGEAVDVKALTAFVDHVTLELVTELRKSFATLRTTIAKSISMTPKERALISLWSTFLDIEEDKLSLDDNFFRLGGDSIVAMRMVSALRRAGYRLSVADMFQNMKLRSMANAIVESPVEPERPIKIYSPFSLLNVGDVDAFLSDNVRPVLAEPSWKISDVMPATDPQQRDVKSTVSGTRSSVQYNMLYLDESIDMSKLVGCFRDLVSQHPILRTVFVQHNDQVLQVVLEDMELPVSEFTVEGPTDTYCKELAEADIAIDSAFVFGSPFLHLFVVHGAGEKALMIRISHAQYDGVSLPELLRQLEMRYRGLEIPTSAPFTNYIQYAQDARSENIAYWRNVLQGSSPTQIIAPGNPCSKTAFMTKAVDVSARSPDTTVAALLTAGWAKVMGQFLNVSDVTFGGIVSGRDVDMSGIDDMMGPCYQYMPIRVKTEPNWTVTQLLDHVRNQYLEGSQRATLGFQDILQECTEWPAQTNFFGSFVNHLNREYFDDLPFADTKCRVDYIIPHPELPTPPRVVSFLEGGKTFVGIEADEDRREFWEARLEELAVTVEGFVTSPEALL</sequence>
<dbReference type="Gene3D" id="3.30.559.30">
    <property type="entry name" value="Nonribosomal peptide synthetase, condensation domain"/>
    <property type="match status" value="2"/>
</dbReference>
<dbReference type="EMBL" id="LKCW01000042">
    <property type="protein sequence ID" value="KPM42787.1"/>
    <property type="molecule type" value="Genomic_DNA"/>
</dbReference>
<dbReference type="InterPro" id="IPR056896">
    <property type="entry name" value="SIDD_N"/>
</dbReference>
<comment type="caution">
    <text evidence="6">The sequence shown here is derived from an EMBL/GenBank/DDBJ whole genome shotgun (WGS) entry which is preliminary data.</text>
</comment>
<dbReference type="Gene3D" id="3.40.50.12780">
    <property type="entry name" value="N-terminal domain of ligase-like"/>
    <property type="match status" value="1"/>
</dbReference>
<dbReference type="OrthoDB" id="416786at2759"/>
<dbReference type="InterPro" id="IPR020806">
    <property type="entry name" value="PKS_PP-bd"/>
</dbReference>
<dbReference type="InterPro" id="IPR001242">
    <property type="entry name" value="Condensation_dom"/>
</dbReference>
<dbReference type="GO" id="GO:0043041">
    <property type="term" value="P:amino acid activation for nonribosomal peptide biosynthetic process"/>
    <property type="evidence" value="ECO:0007669"/>
    <property type="project" value="TreeGrafter"/>
</dbReference>
<protein>
    <submittedName>
        <fullName evidence="6">Nonribosomal peptide synthetase 4</fullName>
    </submittedName>
</protein>
<dbReference type="SMART" id="SM00823">
    <property type="entry name" value="PKS_PP"/>
    <property type="match status" value="2"/>
</dbReference>
<evidence type="ECO:0000313" key="6">
    <source>
        <dbReference type="EMBL" id="KPM42787.1"/>
    </source>
</evidence>
<evidence type="ECO:0000256" key="3">
    <source>
        <dbReference type="ARBA" id="ARBA00022598"/>
    </source>
</evidence>
<dbReference type="SUPFAM" id="SSF52777">
    <property type="entry name" value="CoA-dependent acyltransferases"/>
    <property type="match status" value="4"/>
</dbReference>
<dbReference type="GO" id="GO:0016874">
    <property type="term" value="F:ligase activity"/>
    <property type="evidence" value="ECO:0007669"/>
    <property type="project" value="UniProtKB-KW"/>
</dbReference>
<keyword evidence="3" id="KW-0436">Ligase</keyword>
<keyword evidence="2" id="KW-0597">Phosphoprotein</keyword>
<dbReference type="InterPro" id="IPR023213">
    <property type="entry name" value="CAT-like_dom_sf"/>
</dbReference>
<dbReference type="CDD" id="cd05918">
    <property type="entry name" value="A_NRPS_SidN3_like"/>
    <property type="match status" value="1"/>
</dbReference>
<dbReference type="STRING" id="78410.A0A0P7BHD8"/>
<dbReference type="Pfam" id="PF00668">
    <property type="entry name" value="Condensation"/>
    <property type="match status" value="2"/>
</dbReference>
<dbReference type="PANTHER" id="PTHR45527:SF3">
    <property type="entry name" value="SIDEROPHORE SYNTHETASE (EUROFUNG)"/>
    <property type="match status" value="1"/>
</dbReference>
<accession>A0A0P7BHD8</accession>
<evidence type="ECO:0000256" key="1">
    <source>
        <dbReference type="ARBA" id="ARBA00022450"/>
    </source>
</evidence>
<comment type="similarity">
    <text evidence="4">Belongs to the NRP synthetase family.</text>
</comment>
<dbReference type="Proteomes" id="UP000050424">
    <property type="component" value="Unassembled WGS sequence"/>
</dbReference>